<organism evidence="3 4">
    <name type="scientific">Acaryochloris thomasi RCC1774</name>
    <dbReference type="NCBI Taxonomy" id="1764569"/>
    <lineage>
        <taxon>Bacteria</taxon>
        <taxon>Bacillati</taxon>
        <taxon>Cyanobacteriota</taxon>
        <taxon>Cyanophyceae</taxon>
        <taxon>Acaryochloridales</taxon>
        <taxon>Acaryochloridaceae</taxon>
        <taxon>Acaryochloris</taxon>
        <taxon>Acaryochloris thomasi</taxon>
    </lineage>
</organism>
<evidence type="ECO:0008006" key="5">
    <source>
        <dbReference type="Google" id="ProtNLM"/>
    </source>
</evidence>
<evidence type="ECO:0000256" key="2">
    <source>
        <dbReference type="SAM" id="Phobius"/>
    </source>
</evidence>
<comment type="caution">
    <text evidence="3">The sequence shown here is derived from an EMBL/GenBank/DDBJ whole genome shotgun (WGS) entry which is preliminary data.</text>
</comment>
<accession>A0A2W1JN04</accession>
<dbReference type="EMBL" id="PQWO01000016">
    <property type="protein sequence ID" value="PZD71524.1"/>
    <property type="molecule type" value="Genomic_DNA"/>
</dbReference>
<dbReference type="AlphaFoldDB" id="A0A2W1JN04"/>
<dbReference type="Proteomes" id="UP000248857">
    <property type="component" value="Unassembled WGS sequence"/>
</dbReference>
<keyword evidence="2" id="KW-0472">Membrane</keyword>
<protein>
    <recommendedName>
        <fullName evidence="5">Lipopolysaccharide assembly protein A domain-containing protein</fullName>
    </recommendedName>
</protein>
<sequence length="85" mass="9026">MHFLLSCLLGLGITAAALLSVQNAAAVSIKLLIWQSVPLPFGMMLVLAVSVGLFLVALLRPAGQATASSNADLNLDDFDSEEWQR</sequence>
<keyword evidence="2" id="KW-1133">Transmembrane helix</keyword>
<feature type="transmembrane region" description="Helical" evidence="2">
    <location>
        <begin position="36"/>
        <end position="59"/>
    </location>
</feature>
<evidence type="ECO:0000313" key="4">
    <source>
        <dbReference type="Proteomes" id="UP000248857"/>
    </source>
</evidence>
<proteinExistence type="predicted"/>
<keyword evidence="2" id="KW-0812">Transmembrane</keyword>
<gene>
    <name evidence="3" type="ORF">C1752_06144</name>
</gene>
<dbReference type="RefSeq" id="WP_110987944.1">
    <property type="nucleotide sequence ID" value="NZ_CAWNWM010000016.1"/>
</dbReference>
<feature type="region of interest" description="Disordered" evidence="1">
    <location>
        <begin position="65"/>
        <end position="85"/>
    </location>
</feature>
<feature type="compositionally biased region" description="Acidic residues" evidence="1">
    <location>
        <begin position="74"/>
        <end position="85"/>
    </location>
</feature>
<name>A0A2W1JN04_9CYAN</name>
<keyword evidence="4" id="KW-1185">Reference proteome</keyword>
<reference evidence="3 4" key="1">
    <citation type="journal article" date="2018" name="Sci. Rep.">
        <title>A novel species of the marine cyanobacterium Acaryochloris with a unique pigment content and lifestyle.</title>
        <authorList>
            <person name="Partensky F."/>
            <person name="Six C."/>
            <person name="Ratin M."/>
            <person name="Garczarek L."/>
            <person name="Vaulot D."/>
            <person name="Probert I."/>
            <person name="Calteau A."/>
            <person name="Gourvil P."/>
            <person name="Marie D."/>
            <person name="Grebert T."/>
            <person name="Bouchier C."/>
            <person name="Le Panse S."/>
            <person name="Gachenot M."/>
            <person name="Rodriguez F."/>
            <person name="Garrido J.L."/>
        </authorList>
    </citation>
    <scope>NUCLEOTIDE SEQUENCE [LARGE SCALE GENOMIC DNA]</scope>
    <source>
        <strain evidence="3 4">RCC1774</strain>
    </source>
</reference>
<evidence type="ECO:0000256" key="1">
    <source>
        <dbReference type="SAM" id="MobiDB-lite"/>
    </source>
</evidence>
<evidence type="ECO:0000313" key="3">
    <source>
        <dbReference type="EMBL" id="PZD71524.1"/>
    </source>
</evidence>